<dbReference type="AlphaFoldDB" id="F4C9U0"/>
<dbReference type="STRING" id="743722.Sph21_4972"/>
<dbReference type="HOGENOM" id="CLU_3239770_0_0_10"/>
<dbReference type="EMBL" id="CP002584">
    <property type="protein sequence ID" value="ADZ81475.1"/>
    <property type="molecule type" value="Genomic_DNA"/>
</dbReference>
<sequence length="43" mass="5234">MRLKLEVMKSLSLIAIKKEEHKKTKIPKTEPIIIFLKYRDLYF</sequence>
<protein>
    <submittedName>
        <fullName evidence="1">Uncharacterized protein</fullName>
    </submittedName>
</protein>
<accession>F4C9U0</accession>
<evidence type="ECO:0000313" key="1">
    <source>
        <dbReference type="EMBL" id="ADZ81475.1"/>
    </source>
</evidence>
<organism evidence="1">
    <name type="scientific">Sphingobacterium sp. (strain 21)</name>
    <dbReference type="NCBI Taxonomy" id="743722"/>
    <lineage>
        <taxon>Bacteria</taxon>
        <taxon>Pseudomonadati</taxon>
        <taxon>Bacteroidota</taxon>
        <taxon>Sphingobacteriia</taxon>
        <taxon>Sphingobacteriales</taxon>
        <taxon>Sphingobacteriaceae</taxon>
        <taxon>Sphingobacterium</taxon>
    </lineage>
</organism>
<dbReference type="KEGG" id="shg:Sph21_4972"/>
<gene>
    <name evidence="1" type="ordered locus">Sph21_4972</name>
</gene>
<proteinExistence type="predicted"/>
<name>F4C9U0_SPHS2</name>
<reference evidence="1" key="1">
    <citation type="submission" date="2011-03" db="EMBL/GenBank/DDBJ databases">
        <title>Complete sequence of Sphingobacterium sp. 21.</title>
        <authorList>
            <consortium name="US DOE Joint Genome Institute"/>
            <person name="Lucas S."/>
            <person name="Copeland A."/>
            <person name="Lapidus A."/>
            <person name="Cheng J.-F."/>
            <person name="Goodwin L."/>
            <person name="Pitluck S."/>
            <person name="Davenport K."/>
            <person name="Detter J.C."/>
            <person name="Han C."/>
            <person name="Tapia R."/>
            <person name="Land M."/>
            <person name="Hauser L."/>
            <person name="Kyrpides N."/>
            <person name="Ivanova N."/>
            <person name="Ovchinnikova G."/>
            <person name="Pagani I."/>
            <person name="Siebers A.K."/>
            <person name="Allgaier M."/>
            <person name="Thelen M.P."/>
            <person name="Hugenholtz P."/>
            <person name="Woyke T."/>
        </authorList>
    </citation>
    <scope>NUCLEOTIDE SEQUENCE</scope>
    <source>
        <strain evidence="1">21</strain>
    </source>
</reference>